<organism evidence="1 2">
    <name type="scientific">Chaenocephalus aceratus</name>
    <name type="common">Blackfin icefish</name>
    <name type="synonym">Chaenichthys aceratus</name>
    <dbReference type="NCBI Taxonomy" id="36190"/>
    <lineage>
        <taxon>Eukaryota</taxon>
        <taxon>Metazoa</taxon>
        <taxon>Chordata</taxon>
        <taxon>Craniata</taxon>
        <taxon>Vertebrata</taxon>
        <taxon>Euteleostomi</taxon>
        <taxon>Actinopterygii</taxon>
        <taxon>Neopterygii</taxon>
        <taxon>Teleostei</taxon>
        <taxon>Neoteleostei</taxon>
        <taxon>Acanthomorphata</taxon>
        <taxon>Eupercaria</taxon>
        <taxon>Perciformes</taxon>
        <taxon>Notothenioidei</taxon>
        <taxon>Channichthyidae</taxon>
        <taxon>Chaenocephalus</taxon>
    </lineage>
</organism>
<feature type="non-terminal residue" evidence="1">
    <location>
        <position position="85"/>
    </location>
</feature>
<keyword evidence="2" id="KW-1185">Reference proteome</keyword>
<dbReference type="EMBL" id="CM043792">
    <property type="protein sequence ID" value="KAI4821677.1"/>
    <property type="molecule type" value="Genomic_DNA"/>
</dbReference>
<accession>A0ACB9X5L8</accession>
<comment type="caution">
    <text evidence="1">The sequence shown here is derived from an EMBL/GenBank/DDBJ whole genome shotgun (WGS) entry which is preliminary data.</text>
</comment>
<reference evidence="1" key="1">
    <citation type="submission" date="2022-05" db="EMBL/GenBank/DDBJ databases">
        <title>Chromosome-level genome of Chaenocephalus aceratus.</title>
        <authorList>
            <person name="Park H."/>
        </authorList>
    </citation>
    <scope>NUCLEOTIDE SEQUENCE</scope>
    <source>
        <strain evidence="1">KU_202001</strain>
    </source>
</reference>
<name>A0ACB9X5L8_CHAAC</name>
<evidence type="ECO:0000313" key="1">
    <source>
        <dbReference type="EMBL" id="KAI4821677.1"/>
    </source>
</evidence>
<proteinExistence type="predicted"/>
<sequence length="85" mass="9587">MILSSKKLPELWDYFLIYVSGALEFNPDCNDVDLGMFPLRMNPTIKTRPLVATNISSAVTEETTWPGSVTGLQRLSQPYLGHIRM</sequence>
<gene>
    <name evidence="1" type="ORF">KUCAC02_007271</name>
</gene>
<protein>
    <submittedName>
        <fullName evidence="1">Uncharacterized protein</fullName>
    </submittedName>
</protein>
<evidence type="ECO:0000313" key="2">
    <source>
        <dbReference type="Proteomes" id="UP001057452"/>
    </source>
</evidence>
<dbReference type="Proteomes" id="UP001057452">
    <property type="component" value="Chromosome 8"/>
</dbReference>